<keyword evidence="2 5" id="KW-0547">Nucleotide-binding</keyword>
<keyword evidence="10" id="KW-1185">Reference proteome</keyword>
<feature type="binding site" evidence="5">
    <location>
        <position position="85"/>
    </location>
    <ligand>
        <name>ATP</name>
        <dbReference type="ChEBI" id="CHEBI:30616"/>
    </ligand>
</feature>
<feature type="transmembrane region" description="Helical" evidence="7">
    <location>
        <begin position="541"/>
        <end position="560"/>
    </location>
</feature>
<proteinExistence type="predicted"/>
<dbReference type="Pfam" id="PF00069">
    <property type="entry name" value="Pkinase"/>
    <property type="match status" value="1"/>
</dbReference>
<feature type="compositionally biased region" description="Low complexity" evidence="6">
    <location>
        <begin position="26"/>
        <end position="45"/>
    </location>
</feature>
<evidence type="ECO:0000313" key="9">
    <source>
        <dbReference type="EMBL" id="QEL20032.1"/>
    </source>
</evidence>
<sequence length="650" mass="70057">MSPSSSDPLKPADQPETASKLTETYLPSQDASAPSLPSSPSSSLSLPPELLTLTQYEILKEIGSGGMGQVYLAQDKFLRRPVVLKIVKTERLHRSSAIQRFITEMQSAARLNHPNVVIAYTSHQVNEFLVFVMEYVPGDDLSKIVKGHGRLAVPNAVYYVHQVARGLQHAHENGLVHRDIKPSNLILNKNGKKHTVKILDFGLAKARIEDEEPNAGLTGTGKMLGTPDYVAPEQIRDAATADIRADLYSLGCTLYFLLAGEPPFRGRNEFELQEAHVFKTARPLNLLRPEVPVELANIVNKLMAKEPGKRYQTPGEVVAVLTPFLKGGLGGAANANPPAQNNNIEEDVERTGEVNRIKRDDAKPTVSGGSTVSFPTAAPVIPPAVPPVIPLAPPAAVPVAPPPKLQVAKAIPIGPPPSAEHPAIVPFAGIDDPPEADAPRRSRDFTRMAAGIKPHIWWLVWGYLQLVFVLLVAGVTASVLSIKEADPKALSSAKTDAGKLSSEKMPTEKTDADTAPKSSKPKGQTDVLAASTVSTAPPGSIGLFVVRLPAIVGLFGMLFLYSQPKAAGKPLSSRWVDRKWWIGTFLLAWLLGLAAAPLFIDTSVLVVVAFLVVLGLGAGIAVFLSRSAGNPRPRYYDEDDRRPDDRPYRS</sequence>
<dbReference type="PANTHER" id="PTHR43289">
    <property type="entry name" value="MITOGEN-ACTIVATED PROTEIN KINASE KINASE KINASE 20-RELATED"/>
    <property type="match status" value="1"/>
</dbReference>
<feature type="transmembrane region" description="Helical" evidence="7">
    <location>
        <begin position="606"/>
        <end position="624"/>
    </location>
</feature>
<evidence type="ECO:0000256" key="2">
    <source>
        <dbReference type="ARBA" id="ARBA00022741"/>
    </source>
</evidence>
<evidence type="ECO:0000256" key="5">
    <source>
        <dbReference type="PROSITE-ProRule" id="PRU10141"/>
    </source>
</evidence>
<dbReference type="PROSITE" id="PS50011">
    <property type="entry name" value="PROTEIN_KINASE_DOM"/>
    <property type="match status" value="1"/>
</dbReference>
<dbReference type="Gene3D" id="3.30.200.20">
    <property type="entry name" value="Phosphorylase Kinase, domain 1"/>
    <property type="match status" value="1"/>
</dbReference>
<evidence type="ECO:0000256" key="6">
    <source>
        <dbReference type="SAM" id="MobiDB-lite"/>
    </source>
</evidence>
<feature type="region of interest" description="Disordered" evidence="6">
    <location>
        <begin position="493"/>
        <end position="526"/>
    </location>
</feature>
<dbReference type="InterPro" id="IPR000719">
    <property type="entry name" value="Prot_kinase_dom"/>
</dbReference>
<keyword evidence="7" id="KW-0472">Membrane</keyword>
<organism evidence="9 10">
    <name type="scientific">Limnoglobus roseus</name>
    <dbReference type="NCBI Taxonomy" id="2598579"/>
    <lineage>
        <taxon>Bacteria</taxon>
        <taxon>Pseudomonadati</taxon>
        <taxon>Planctomycetota</taxon>
        <taxon>Planctomycetia</taxon>
        <taxon>Gemmatales</taxon>
        <taxon>Gemmataceae</taxon>
        <taxon>Limnoglobus</taxon>
    </lineage>
</organism>
<dbReference type="PROSITE" id="PS00108">
    <property type="entry name" value="PROTEIN_KINASE_ST"/>
    <property type="match status" value="1"/>
</dbReference>
<evidence type="ECO:0000256" key="1">
    <source>
        <dbReference type="ARBA" id="ARBA00022679"/>
    </source>
</evidence>
<reference evidence="10" key="1">
    <citation type="submission" date="2019-08" db="EMBL/GenBank/DDBJ databases">
        <title>Limnoglobus roseus gen. nov., sp. nov., a novel freshwater planctomycete with a giant genome from the family Gemmataceae.</title>
        <authorList>
            <person name="Kulichevskaya I.S."/>
            <person name="Naumoff D.G."/>
            <person name="Miroshnikov K."/>
            <person name="Ivanova A."/>
            <person name="Philippov D.A."/>
            <person name="Hakobyan A."/>
            <person name="Rijpstra I.C."/>
            <person name="Sinninghe Damste J.S."/>
            <person name="Liesack W."/>
            <person name="Dedysh S.N."/>
        </authorList>
    </citation>
    <scope>NUCLEOTIDE SEQUENCE [LARGE SCALE GENOMIC DNA]</scope>
    <source>
        <strain evidence="10">PX52</strain>
    </source>
</reference>
<keyword evidence="3 9" id="KW-0418">Kinase</keyword>
<feature type="transmembrane region" description="Helical" evidence="7">
    <location>
        <begin position="456"/>
        <end position="482"/>
    </location>
</feature>
<dbReference type="CDD" id="cd14014">
    <property type="entry name" value="STKc_PknB_like"/>
    <property type="match status" value="1"/>
</dbReference>
<name>A0A5C1AQL5_9BACT</name>
<dbReference type="Gene3D" id="1.10.510.10">
    <property type="entry name" value="Transferase(Phosphotransferase) domain 1"/>
    <property type="match status" value="1"/>
</dbReference>
<dbReference type="InterPro" id="IPR011009">
    <property type="entry name" value="Kinase-like_dom_sf"/>
</dbReference>
<dbReference type="PROSITE" id="PS00107">
    <property type="entry name" value="PROTEIN_KINASE_ATP"/>
    <property type="match status" value="1"/>
</dbReference>
<dbReference type="KEGG" id="lrs:PX52LOC_07118"/>
<feature type="transmembrane region" description="Helical" evidence="7">
    <location>
        <begin position="580"/>
        <end position="600"/>
    </location>
</feature>
<dbReference type="EMBL" id="CP042425">
    <property type="protein sequence ID" value="QEL20032.1"/>
    <property type="molecule type" value="Genomic_DNA"/>
</dbReference>
<feature type="domain" description="Protein kinase" evidence="8">
    <location>
        <begin position="56"/>
        <end position="325"/>
    </location>
</feature>
<dbReference type="GO" id="GO:0004674">
    <property type="term" value="F:protein serine/threonine kinase activity"/>
    <property type="evidence" value="ECO:0007669"/>
    <property type="project" value="UniProtKB-KW"/>
</dbReference>
<protein>
    <submittedName>
        <fullName evidence="9">Serine/threonine protein kinase</fullName>
    </submittedName>
</protein>
<dbReference type="InterPro" id="IPR017441">
    <property type="entry name" value="Protein_kinase_ATP_BS"/>
</dbReference>
<dbReference type="OrthoDB" id="9813021at2"/>
<dbReference type="Proteomes" id="UP000324974">
    <property type="component" value="Chromosome"/>
</dbReference>
<gene>
    <name evidence="9" type="ORF">PX52LOC_07118</name>
</gene>
<accession>A0A5C1AQL5</accession>
<dbReference type="SUPFAM" id="SSF56112">
    <property type="entry name" value="Protein kinase-like (PK-like)"/>
    <property type="match status" value="1"/>
</dbReference>
<keyword evidence="7" id="KW-0812">Transmembrane</keyword>
<dbReference type="RefSeq" id="WP_149114363.1">
    <property type="nucleotide sequence ID" value="NZ_CP042425.1"/>
</dbReference>
<evidence type="ECO:0000259" key="8">
    <source>
        <dbReference type="PROSITE" id="PS50011"/>
    </source>
</evidence>
<feature type="region of interest" description="Disordered" evidence="6">
    <location>
        <begin position="1"/>
        <end position="45"/>
    </location>
</feature>
<keyword evidence="1" id="KW-0808">Transferase</keyword>
<keyword evidence="4 5" id="KW-0067">ATP-binding</keyword>
<dbReference type="SMART" id="SM00220">
    <property type="entry name" value="S_TKc"/>
    <property type="match status" value="1"/>
</dbReference>
<evidence type="ECO:0000313" key="10">
    <source>
        <dbReference type="Proteomes" id="UP000324974"/>
    </source>
</evidence>
<dbReference type="GO" id="GO:0005524">
    <property type="term" value="F:ATP binding"/>
    <property type="evidence" value="ECO:0007669"/>
    <property type="project" value="UniProtKB-UniRule"/>
</dbReference>
<dbReference type="PANTHER" id="PTHR43289:SF6">
    <property type="entry name" value="SERINE_THREONINE-PROTEIN KINASE NEKL-3"/>
    <property type="match status" value="1"/>
</dbReference>
<dbReference type="InterPro" id="IPR008271">
    <property type="entry name" value="Ser/Thr_kinase_AS"/>
</dbReference>
<evidence type="ECO:0000256" key="4">
    <source>
        <dbReference type="ARBA" id="ARBA00022840"/>
    </source>
</evidence>
<evidence type="ECO:0000256" key="7">
    <source>
        <dbReference type="SAM" id="Phobius"/>
    </source>
</evidence>
<keyword evidence="7" id="KW-1133">Transmembrane helix</keyword>
<feature type="compositionally biased region" description="Basic and acidic residues" evidence="6">
    <location>
        <begin position="501"/>
        <end position="514"/>
    </location>
</feature>
<keyword evidence="9" id="KW-0723">Serine/threonine-protein kinase</keyword>
<dbReference type="AlphaFoldDB" id="A0A5C1AQL5"/>
<evidence type="ECO:0000256" key="3">
    <source>
        <dbReference type="ARBA" id="ARBA00022777"/>
    </source>
</evidence>